<dbReference type="GO" id="GO:0005524">
    <property type="term" value="F:ATP binding"/>
    <property type="evidence" value="ECO:0007669"/>
    <property type="project" value="UniProtKB-KW"/>
</dbReference>
<keyword evidence="12" id="KW-1185">Reference proteome</keyword>
<evidence type="ECO:0000313" key="12">
    <source>
        <dbReference type="Proteomes" id="UP000316621"/>
    </source>
</evidence>
<dbReference type="Gramene" id="RZC54203">
    <property type="protein sequence ID" value="RZC54203"/>
    <property type="gene ID" value="C5167_013052"/>
</dbReference>
<dbReference type="GO" id="GO:0009507">
    <property type="term" value="C:chloroplast"/>
    <property type="evidence" value="ECO:0007669"/>
    <property type="project" value="TreeGrafter"/>
</dbReference>
<dbReference type="GO" id="GO:0009231">
    <property type="term" value="P:riboflavin biosynthetic process"/>
    <property type="evidence" value="ECO:0007669"/>
    <property type="project" value="InterPro"/>
</dbReference>
<keyword evidence="5" id="KW-0808">Transferase</keyword>
<keyword evidence="9" id="KW-0067">ATP-binding</keyword>
<gene>
    <name evidence="11" type="ORF">C5167_013052</name>
</gene>
<reference evidence="11 12" key="1">
    <citation type="journal article" date="2018" name="Science">
        <title>The opium poppy genome and morphinan production.</title>
        <authorList>
            <person name="Guo L."/>
            <person name="Winzer T."/>
            <person name="Yang X."/>
            <person name="Li Y."/>
            <person name="Ning Z."/>
            <person name="He Z."/>
            <person name="Teodor R."/>
            <person name="Lu Y."/>
            <person name="Bowser T.A."/>
            <person name="Graham I.A."/>
            <person name="Ye K."/>
        </authorList>
    </citation>
    <scope>NUCLEOTIDE SEQUENCE [LARGE SCALE GENOMIC DNA]</scope>
    <source>
        <strain evidence="12">cv. HN1</strain>
        <tissue evidence="11">Leaves</tissue>
    </source>
</reference>
<feature type="domain" description="FAD synthetase" evidence="10">
    <location>
        <begin position="212"/>
        <end position="272"/>
    </location>
</feature>
<evidence type="ECO:0000256" key="4">
    <source>
        <dbReference type="ARBA" id="ARBA00022643"/>
    </source>
</evidence>
<dbReference type="EMBL" id="CM010717">
    <property type="protein sequence ID" value="RZC54203.1"/>
    <property type="molecule type" value="Genomic_DNA"/>
</dbReference>
<dbReference type="UniPathway" id="UPA00277">
    <property type="reaction ID" value="UER00407"/>
</dbReference>
<organism evidence="11 12">
    <name type="scientific">Papaver somniferum</name>
    <name type="common">Opium poppy</name>
    <dbReference type="NCBI Taxonomy" id="3469"/>
    <lineage>
        <taxon>Eukaryota</taxon>
        <taxon>Viridiplantae</taxon>
        <taxon>Streptophyta</taxon>
        <taxon>Embryophyta</taxon>
        <taxon>Tracheophyta</taxon>
        <taxon>Spermatophyta</taxon>
        <taxon>Magnoliopsida</taxon>
        <taxon>Ranunculales</taxon>
        <taxon>Papaveraceae</taxon>
        <taxon>Papaveroideae</taxon>
        <taxon>Papaver</taxon>
    </lineage>
</organism>
<dbReference type="Gene3D" id="3.40.50.620">
    <property type="entry name" value="HUPs"/>
    <property type="match status" value="1"/>
</dbReference>
<evidence type="ECO:0000256" key="8">
    <source>
        <dbReference type="ARBA" id="ARBA00022827"/>
    </source>
</evidence>
<keyword evidence="3" id="KW-0285">Flavoprotein</keyword>
<evidence type="ECO:0000259" key="10">
    <source>
        <dbReference type="Pfam" id="PF06574"/>
    </source>
</evidence>
<dbReference type="Proteomes" id="UP000316621">
    <property type="component" value="Chromosome 3"/>
</dbReference>
<accession>A0A4Y7IZ86</accession>
<evidence type="ECO:0000256" key="7">
    <source>
        <dbReference type="ARBA" id="ARBA00022741"/>
    </source>
</evidence>
<dbReference type="Pfam" id="PF06574">
    <property type="entry name" value="FAD_syn"/>
    <property type="match status" value="1"/>
</dbReference>
<dbReference type="STRING" id="3469.A0A4Y7IZ86"/>
<sequence length="407" mass="44474">MNDDILGKAIPSSSTLLILSSSLQRSEGGGMASRCKISQHLKNCDLGFCSNSPIRRFISTGNRISSFSSSLKPYRNCIHRISISKLTTSSSHHRIGFRKPKSAEKSPTITDCFSQQEDDREVALEGDVVSVAGGIVALGKFDALHVGHRELAIQASKAGTPFLLSFVGMAEVLGWDPRAPVVGKCDRKRVFNSWASYCNDVAPAEFSVEFSSIRHLSPRQFVEKLSKELGVRGVVAGENYRFGYKAEGDVTELVRLCEEYGIGANIVSSVMDTTQSPGITIPTNTKERGQVSSTRVRHALAGGDMKYVSELLGRKHRLKFILPEQGATTIKGKNRISAPKSCLLNLQPKDGSYGNCILLVDDNNMLPCRTVIDSTRIHIESDGNVSWNEVLSQDCRVISIEFDTSLG</sequence>
<dbReference type="InterPro" id="IPR014729">
    <property type="entry name" value="Rossmann-like_a/b/a_fold"/>
</dbReference>
<keyword evidence="8" id="KW-0274">FAD</keyword>
<evidence type="ECO:0000256" key="3">
    <source>
        <dbReference type="ARBA" id="ARBA00022630"/>
    </source>
</evidence>
<dbReference type="OMA" id="IMLPKSC"/>
<comment type="pathway">
    <text evidence="1">Cofactor biosynthesis; FAD biosynthesis; FAD from FMN: step 1/1.</text>
</comment>
<dbReference type="GO" id="GO:0003919">
    <property type="term" value="F:FMN adenylyltransferase activity"/>
    <property type="evidence" value="ECO:0007669"/>
    <property type="project" value="UniProtKB-EC"/>
</dbReference>
<keyword evidence="6" id="KW-0548">Nucleotidyltransferase</keyword>
<protein>
    <recommendedName>
        <fullName evidence="2">FAD synthase</fullName>
        <ecNumber evidence="2">2.7.7.2</ecNumber>
    </recommendedName>
</protein>
<evidence type="ECO:0000256" key="5">
    <source>
        <dbReference type="ARBA" id="ARBA00022679"/>
    </source>
</evidence>
<evidence type="ECO:0000256" key="1">
    <source>
        <dbReference type="ARBA" id="ARBA00004726"/>
    </source>
</evidence>
<proteinExistence type="predicted"/>
<name>A0A4Y7IZ86_PAPSO</name>
<evidence type="ECO:0000256" key="6">
    <source>
        <dbReference type="ARBA" id="ARBA00022695"/>
    </source>
</evidence>
<dbReference type="PANTHER" id="PTHR12714">
    <property type="entry name" value="PROTEIN-S ISOPRENYLCYSTEINE O-METHYLTRANSFERASE"/>
    <property type="match status" value="1"/>
</dbReference>
<dbReference type="AlphaFoldDB" id="A0A4Y7IZ86"/>
<dbReference type="InterPro" id="IPR015864">
    <property type="entry name" value="FAD_synthase"/>
</dbReference>
<dbReference type="SUPFAM" id="SSF52374">
    <property type="entry name" value="Nucleotidylyl transferase"/>
    <property type="match status" value="1"/>
</dbReference>
<keyword evidence="7" id="KW-0547">Nucleotide-binding</keyword>
<evidence type="ECO:0000313" key="11">
    <source>
        <dbReference type="EMBL" id="RZC54203.1"/>
    </source>
</evidence>
<keyword evidence="4" id="KW-0288">FMN</keyword>
<dbReference type="EC" id="2.7.7.2" evidence="2"/>
<evidence type="ECO:0000256" key="2">
    <source>
        <dbReference type="ARBA" id="ARBA00012393"/>
    </source>
</evidence>
<evidence type="ECO:0000256" key="9">
    <source>
        <dbReference type="ARBA" id="ARBA00022840"/>
    </source>
</evidence>
<dbReference type="GO" id="GO:0006747">
    <property type="term" value="P:FAD biosynthetic process"/>
    <property type="evidence" value="ECO:0007669"/>
    <property type="project" value="UniProtKB-UniPathway"/>
</dbReference>
<dbReference type="PANTHER" id="PTHR12714:SF20">
    <property type="entry name" value="FAD SYNTHETASE 1, CHLOROPLASTIC-RELATED"/>
    <property type="match status" value="1"/>
</dbReference>